<dbReference type="EMBL" id="BBMM01000003">
    <property type="protein sequence ID" value="GAK99959.1"/>
    <property type="molecule type" value="Genomic_DNA"/>
</dbReference>
<reference evidence="1 2" key="1">
    <citation type="journal article" date="2014" name="Genome Announc.">
        <title>Draft Genome Sequences of Marine Flavobacterium Nonlabens Strains NR17, NR24, NR27, NR32, NR33, and Ara13.</title>
        <authorList>
            <person name="Nakanishi M."/>
            <person name="Meirelles P."/>
            <person name="Suzuki R."/>
            <person name="Takatani N."/>
            <person name="Mino S."/>
            <person name="Suda W."/>
            <person name="Oshima K."/>
            <person name="Hattori M."/>
            <person name="Ohkuma M."/>
            <person name="Hosokawa M."/>
            <person name="Miyashita K."/>
            <person name="Thompson F.L."/>
            <person name="Niwa A."/>
            <person name="Sawabe T."/>
            <person name="Sawabe T."/>
        </authorList>
    </citation>
    <scope>NUCLEOTIDE SEQUENCE [LARGE SCALE GENOMIC DNA]</scope>
    <source>
        <strain evidence="2">JCM19314</strain>
    </source>
</reference>
<evidence type="ECO:0000313" key="2">
    <source>
        <dbReference type="Proteomes" id="UP000029226"/>
    </source>
</evidence>
<comment type="caution">
    <text evidence="1">The sequence shown here is derived from an EMBL/GenBank/DDBJ whole genome shotgun (WGS) entry which is preliminary data.</text>
</comment>
<dbReference type="Proteomes" id="UP000029226">
    <property type="component" value="Unassembled WGS sequence"/>
</dbReference>
<protein>
    <recommendedName>
        <fullName evidence="3">Lipoprotein</fullName>
    </recommendedName>
</protein>
<name>A0A090QA64_NONUL</name>
<evidence type="ECO:0008006" key="3">
    <source>
        <dbReference type="Google" id="ProtNLM"/>
    </source>
</evidence>
<dbReference type="AlphaFoldDB" id="A0A090QA64"/>
<organism evidence="1 2">
    <name type="scientific">Nonlabens ulvanivorans</name>
    <name type="common">Persicivirga ulvanivorans</name>
    <dbReference type="NCBI Taxonomy" id="906888"/>
    <lineage>
        <taxon>Bacteria</taxon>
        <taxon>Pseudomonadati</taxon>
        <taxon>Bacteroidota</taxon>
        <taxon>Flavobacteriia</taxon>
        <taxon>Flavobacteriales</taxon>
        <taxon>Flavobacteriaceae</taxon>
        <taxon>Nonlabens</taxon>
    </lineage>
</organism>
<sequence length="154" mass="17468">MKNLFTIFIFTLCLMSCDSITGEEIGRLSINEISTGNDNKILKEFTVDLKKGDEIGLWSDMDIEYNGEVTLTFKLTMFKNRKRIATIDIDPTDKYITIGEMQKSINGKTDWSFLGKNTSLTIDDDATYTFKGILIATKNPTLQINQAEVVFKRS</sequence>
<gene>
    <name evidence="1" type="ORF">JCM19314_1144</name>
</gene>
<accession>A0A090QA64</accession>
<proteinExistence type="predicted"/>
<evidence type="ECO:0000313" key="1">
    <source>
        <dbReference type="EMBL" id="GAK99959.1"/>
    </source>
</evidence>